<keyword evidence="2 5" id="KW-0812">Transmembrane</keyword>
<dbReference type="Gene3D" id="1.20.1250.20">
    <property type="entry name" value="MFS general substrate transporter like domains"/>
    <property type="match status" value="2"/>
</dbReference>
<dbReference type="InterPro" id="IPR020846">
    <property type="entry name" value="MFS_dom"/>
</dbReference>
<evidence type="ECO:0000313" key="8">
    <source>
        <dbReference type="Proteomes" id="UP000466586"/>
    </source>
</evidence>
<sequence length="432" mass="46934">METLLINPPEVVRRKTLYLFPLFILCFLSSAFGGSVSTLMSVYLPVVVQDLRGGQNAEQLSYISGYINSLFIFGWAIGGFSWGLISDRTGRKSALLMAISCYGIFTVLTGFMPSWLGLVICRCLSGFGVGGVLVVSFTLISEVWPAKSKAVYTGILSIAFPIGIFSAGLINYFVSSWREGFLIGSLPLALALIGYFIIDESDVWTTHRTEKLHSKLIDNSLFSATNRQDLLTGSVIFGTMLIGLWAIFSWLPTWVQTLVNDDGQKERSLSMMFLGMGGLVGGFFSGWLLKSAGMKRSLIICFTVCAVVSFILFKTNDRFSQVVYAEIAVLALFFGASQGILSVYIPGLFKTGIRAAATGFCFNAGRLFTAAAVLFVGLLVNELGGYGNALFIFSLVFLVGLICVLALKISDEVTAHTNSKIPEANIITDNEL</sequence>
<feature type="transmembrane region" description="Helical" evidence="5">
    <location>
        <begin position="271"/>
        <end position="289"/>
    </location>
</feature>
<feature type="transmembrane region" description="Helical" evidence="5">
    <location>
        <begin position="230"/>
        <end position="251"/>
    </location>
</feature>
<evidence type="ECO:0000256" key="3">
    <source>
        <dbReference type="ARBA" id="ARBA00022989"/>
    </source>
</evidence>
<dbReference type="PANTHER" id="PTHR23508">
    <property type="entry name" value="CARBOXYLIC ACID TRANSPORTER PROTEIN HOMOLOG"/>
    <property type="match status" value="1"/>
</dbReference>
<protein>
    <submittedName>
        <fullName evidence="7">MFS transporter</fullName>
    </submittedName>
</protein>
<feature type="transmembrane region" description="Helical" evidence="5">
    <location>
        <begin position="63"/>
        <end position="82"/>
    </location>
</feature>
<keyword evidence="3 5" id="KW-1133">Transmembrane helix</keyword>
<feature type="transmembrane region" description="Helical" evidence="5">
    <location>
        <begin position="94"/>
        <end position="111"/>
    </location>
</feature>
<dbReference type="PROSITE" id="PS00217">
    <property type="entry name" value="SUGAR_TRANSPORT_2"/>
    <property type="match status" value="1"/>
</dbReference>
<accession>A0A7K1YEI4</accession>
<dbReference type="GO" id="GO:0046943">
    <property type="term" value="F:carboxylic acid transmembrane transporter activity"/>
    <property type="evidence" value="ECO:0007669"/>
    <property type="project" value="TreeGrafter"/>
</dbReference>
<dbReference type="InterPro" id="IPR005829">
    <property type="entry name" value="Sugar_transporter_CS"/>
</dbReference>
<organism evidence="7 8">
    <name type="scientific">Hufsiella arboris</name>
    <dbReference type="NCBI Taxonomy" id="2695275"/>
    <lineage>
        <taxon>Bacteria</taxon>
        <taxon>Pseudomonadati</taxon>
        <taxon>Bacteroidota</taxon>
        <taxon>Sphingobacteriia</taxon>
        <taxon>Sphingobacteriales</taxon>
        <taxon>Sphingobacteriaceae</taxon>
        <taxon>Hufsiella</taxon>
    </lineage>
</organism>
<dbReference type="SUPFAM" id="SSF103473">
    <property type="entry name" value="MFS general substrate transporter"/>
    <property type="match status" value="1"/>
</dbReference>
<gene>
    <name evidence="7" type="ORF">GS399_18635</name>
</gene>
<evidence type="ECO:0000313" key="7">
    <source>
        <dbReference type="EMBL" id="MXV52992.1"/>
    </source>
</evidence>
<feature type="transmembrane region" description="Helical" evidence="5">
    <location>
        <begin position="327"/>
        <end position="348"/>
    </location>
</feature>
<dbReference type="AlphaFoldDB" id="A0A7K1YEI4"/>
<dbReference type="RefSeq" id="WP_160846173.1">
    <property type="nucleotide sequence ID" value="NZ_WVHT01000012.1"/>
</dbReference>
<feature type="transmembrane region" description="Helical" evidence="5">
    <location>
        <begin position="386"/>
        <end position="407"/>
    </location>
</feature>
<dbReference type="GO" id="GO:0005886">
    <property type="term" value="C:plasma membrane"/>
    <property type="evidence" value="ECO:0007669"/>
    <property type="project" value="TreeGrafter"/>
</dbReference>
<evidence type="ECO:0000256" key="1">
    <source>
        <dbReference type="ARBA" id="ARBA00004141"/>
    </source>
</evidence>
<evidence type="ECO:0000256" key="4">
    <source>
        <dbReference type="ARBA" id="ARBA00023136"/>
    </source>
</evidence>
<dbReference type="PANTHER" id="PTHR23508:SF10">
    <property type="entry name" value="CARBOXYLIC ACID TRANSPORTER PROTEIN HOMOLOG"/>
    <property type="match status" value="1"/>
</dbReference>
<keyword evidence="4 5" id="KW-0472">Membrane</keyword>
<name>A0A7K1YEI4_9SPHI</name>
<dbReference type="PROSITE" id="PS50850">
    <property type="entry name" value="MFS"/>
    <property type="match status" value="1"/>
</dbReference>
<evidence type="ECO:0000256" key="5">
    <source>
        <dbReference type="SAM" id="Phobius"/>
    </source>
</evidence>
<keyword evidence="8" id="KW-1185">Reference proteome</keyword>
<feature type="transmembrane region" description="Helical" evidence="5">
    <location>
        <begin position="151"/>
        <end position="174"/>
    </location>
</feature>
<feature type="transmembrane region" description="Helical" evidence="5">
    <location>
        <begin position="117"/>
        <end position="139"/>
    </location>
</feature>
<evidence type="ECO:0000256" key="2">
    <source>
        <dbReference type="ARBA" id="ARBA00022692"/>
    </source>
</evidence>
<dbReference type="InterPro" id="IPR036259">
    <property type="entry name" value="MFS_trans_sf"/>
</dbReference>
<feature type="transmembrane region" description="Helical" evidence="5">
    <location>
        <begin position="296"/>
        <end position="315"/>
    </location>
</feature>
<dbReference type="EMBL" id="WVHT01000012">
    <property type="protein sequence ID" value="MXV52992.1"/>
    <property type="molecule type" value="Genomic_DNA"/>
</dbReference>
<dbReference type="InterPro" id="IPR011701">
    <property type="entry name" value="MFS"/>
</dbReference>
<feature type="domain" description="Major facilitator superfamily (MFS) profile" evidence="6">
    <location>
        <begin position="22"/>
        <end position="412"/>
    </location>
</feature>
<feature type="transmembrane region" description="Helical" evidence="5">
    <location>
        <begin position="17"/>
        <end position="43"/>
    </location>
</feature>
<feature type="transmembrane region" description="Helical" evidence="5">
    <location>
        <begin position="360"/>
        <end position="380"/>
    </location>
</feature>
<proteinExistence type="predicted"/>
<reference evidence="7 8" key="1">
    <citation type="submission" date="2019-11" db="EMBL/GenBank/DDBJ databases">
        <title>Pedobacter sp. HMF7647 Genome sequencing and assembly.</title>
        <authorList>
            <person name="Kang H."/>
            <person name="Kim H."/>
            <person name="Joh K."/>
        </authorList>
    </citation>
    <scope>NUCLEOTIDE SEQUENCE [LARGE SCALE GENOMIC DNA]</scope>
    <source>
        <strain evidence="7 8">HMF7647</strain>
    </source>
</reference>
<dbReference type="Proteomes" id="UP000466586">
    <property type="component" value="Unassembled WGS sequence"/>
</dbReference>
<evidence type="ECO:0000259" key="6">
    <source>
        <dbReference type="PROSITE" id="PS50850"/>
    </source>
</evidence>
<dbReference type="Pfam" id="PF07690">
    <property type="entry name" value="MFS_1"/>
    <property type="match status" value="1"/>
</dbReference>
<feature type="transmembrane region" description="Helical" evidence="5">
    <location>
        <begin position="180"/>
        <end position="198"/>
    </location>
</feature>
<comment type="caution">
    <text evidence="7">The sequence shown here is derived from an EMBL/GenBank/DDBJ whole genome shotgun (WGS) entry which is preliminary data.</text>
</comment>
<comment type="subcellular location">
    <subcellularLocation>
        <location evidence="1">Membrane</location>
        <topology evidence="1">Multi-pass membrane protein</topology>
    </subcellularLocation>
</comment>